<dbReference type="InterPro" id="IPR006214">
    <property type="entry name" value="Bax_inhibitor_1-related"/>
</dbReference>
<feature type="transmembrane region" description="Helical" evidence="5">
    <location>
        <begin position="245"/>
        <end position="269"/>
    </location>
</feature>
<evidence type="ECO:0000256" key="5">
    <source>
        <dbReference type="SAM" id="Phobius"/>
    </source>
</evidence>
<organism evidence="6 7">
    <name type="scientific">Psylliodes chrysocephalus</name>
    <dbReference type="NCBI Taxonomy" id="3402493"/>
    <lineage>
        <taxon>Eukaryota</taxon>
        <taxon>Metazoa</taxon>
        <taxon>Ecdysozoa</taxon>
        <taxon>Arthropoda</taxon>
        <taxon>Hexapoda</taxon>
        <taxon>Insecta</taxon>
        <taxon>Pterygota</taxon>
        <taxon>Neoptera</taxon>
        <taxon>Endopterygota</taxon>
        <taxon>Coleoptera</taxon>
        <taxon>Polyphaga</taxon>
        <taxon>Cucujiformia</taxon>
        <taxon>Chrysomeloidea</taxon>
        <taxon>Chrysomelidae</taxon>
        <taxon>Galerucinae</taxon>
        <taxon>Alticini</taxon>
        <taxon>Psylliodes</taxon>
    </lineage>
</organism>
<evidence type="ECO:0000313" key="6">
    <source>
        <dbReference type="EMBL" id="CAH1115255.1"/>
    </source>
</evidence>
<feature type="transmembrane region" description="Helical" evidence="5">
    <location>
        <begin position="276"/>
        <end position="297"/>
    </location>
</feature>
<keyword evidence="3 5" id="KW-1133">Transmembrane helix</keyword>
<name>A0A9P0DE73_9CUCU</name>
<feature type="transmembrane region" description="Helical" evidence="5">
    <location>
        <begin position="221"/>
        <end position="239"/>
    </location>
</feature>
<dbReference type="PANTHER" id="PTHR23291">
    <property type="entry name" value="BAX INHIBITOR-RELATED"/>
    <property type="match status" value="1"/>
</dbReference>
<comment type="subcellular location">
    <subcellularLocation>
        <location evidence="1">Membrane</location>
        <topology evidence="1">Multi-pass membrane protein</topology>
    </subcellularLocation>
</comment>
<evidence type="ECO:0000256" key="4">
    <source>
        <dbReference type="ARBA" id="ARBA00023136"/>
    </source>
</evidence>
<accession>A0A9P0DE73</accession>
<evidence type="ECO:0000256" key="3">
    <source>
        <dbReference type="ARBA" id="ARBA00022989"/>
    </source>
</evidence>
<keyword evidence="7" id="KW-1185">Reference proteome</keyword>
<dbReference type="AlphaFoldDB" id="A0A9P0DE73"/>
<proteinExistence type="predicted"/>
<feature type="transmembrane region" description="Helical" evidence="5">
    <location>
        <begin position="303"/>
        <end position="328"/>
    </location>
</feature>
<dbReference type="EMBL" id="OV651821">
    <property type="protein sequence ID" value="CAH1115255.1"/>
    <property type="molecule type" value="Genomic_DNA"/>
</dbReference>
<reference evidence="6" key="1">
    <citation type="submission" date="2022-01" db="EMBL/GenBank/DDBJ databases">
        <authorList>
            <person name="King R."/>
        </authorList>
    </citation>
    <scope>NUCLEOTIDE SEQUENCE</scope>
</reference>
<dbReference type="Proteomes" id="UP001153636">
    <property type="component" value="Chromosome 9"/>
</dbReference>
<feature type="transmembrane region" description="Helical" evidence="5">
    <location>
        <begin position="191"/>
        <end position="209"/>
    </location>
</feature>
<evidence type="ECO:0000256" key="2">
    <source>
        <dbReference type="ARBA" id="ARBA00022692"/>
    </source>
</evidence>
<gene>
    <name evidence="6" type="ORF">PSYICH_LOCUS15520</name>
</gene>
<dbReference type="GO" id="GO:0016020">
    <property type="term" value="C:membrane"/>
    <property type="evidence" value="ECO:0007669"/>
    <property type="project" value="UniProtKB-SubCell"/>
</dbReference>
<protein>
    <submittedName>
        <fullName evidence="6">Uncharacterized protein</fullName>
    </submittedName>
</protein>
<keyword evidence="4 5" id="KW-0472">Membrane</keyword>
<sequence>MARSDLNNDVQKPSDEISFTGIRAEEDLQDYVQNILENLVPEEPKVYSVEDGSTKILIPLKNIRDTDVNPLSVQILKQEKRSGPGIIFSKSGKIFNFDDQCPPVPYCLSFESKSIPRTKILIYQIRNFIDKFYDESERIAQAIFSRGISRRTLITKSMIVLALQILLTVSVIVACARISYLGEFIKKELSVFYYVAAAEAISFILLVFFDGFRKRNPYNYIALTTYTLSSSYYIGSLGVTHDTKVLLICLGITVIIFFAVVLLSWINYCDLTESNLLIMTLLGFEGIFFLIAQIYYWRTGSAYFRYIFSFTFLGFVCLFFIHLFQLVLGKGKTKMKTDEHLLAAIMMYLLTDVIYICLPTLVETSLQ</sequence>
<evidence type="ECO:0000256" key="1">
    <source>
        <dbReference type="ARBA" id="ARBA00004141"/>
    </source>
</evidence>
<keyword evidence="2 5" id="KW-0812">Transmembrane</keyword>
<dbReference type="PANTHER" id="PTHR23291:SF47">
    <property type="entry name" value="TRANSMEMBRANE BAX INHIBITOR MOTIF CONTAINING 7"/>
    <property type="match status" value="1"/>
</dbReference>
<feature type="transmembrane region" description="Helical" evidence="5">
    <location>
        <begin position="158"/>
        <end position="179"/>
    </location>
</feature>
<feature type="transmembrane region" description="Helical" evidence="5">
    <location>
        <begin position="340"/>
        <end position="362"/>
    </location>
</feature>
<evidence type="ECO:0000313" key="7">
    <source>
        <dbReference type="Proteomes" id="UP001153636"/>
    </source>
</evidence>